<evidence type="ECO:0000256" key="3">
    <source>
        <dbReference type="ARBA" id="ARBA00004738"/>
    </source>
</evidence>
<keyword evidence="9" id="KW-0288">FMN</keyword>
<evidence type="ECO:0000256" key="5">
    <source>
        <dbReference type="ARBA" id="ARBA00007301"/>
    </source>
</evidence>
<dbReference type="GO" id="GO:0008615">
    <property type="term" value="P:pyridoxine biosynthetic process"/>
    <property type="evidence" value="ECO:0007669"/>
    <property type="project" value="UniProtKB-KW"/>
</dbReference>
<evidence type="ECO:0000256" key="6">
    <source>
        <dbReference type="ARBA" id="ARBA00011738"/>
    </source>
</evidence>
<dbReference type="InterPro" id="IPR012349">
    <property type="entry name" value="Split_barrel_FMN-bd"/>
</dbReference>
<dbReference type="NCBIfam" id="TIGR00558">
    <property type="entry name" value="pdxH"/>
    <property type="match status" value="1"/>
</dbReference>
<dbReference type="GO" id="GO:0010181">
    <property type="term" value="F:FMN binding"/>
    <property type="evidence" value="ECO:0007669"/>
    <property type="project" value="InterPro"/>
</dbReference>
<evidence type="ECO:0000256" key="4">
    <source>
        <dbReference type="ARBA" id="ARBA00005037"/>
    </source>
</evidence>
<dbReference type="NCBIfam" id="NF004231">
    <property type="entry name" value="PRK05679.1"/>
    <property type="match status" value="1"/>
</dbReference>
<comment type="cofactor">
    <cofactor evidence="1">
        <name>FMN</name>
        <dbReference type="ChEBI" id="CHEBI:58210"/>
    </cofactor>
</comment>
<reference evidence="14" key="1">
    <citation type="submission" date="2023-01" db="EMBL/GenBank/DDBJ databases">
        <title>Genome assembly of the deep-sea coral Lophelia pertusa.</title>
        <authorList>
            <person name="Herrera S."/>
            <person name="Cordes E."/>
        </authorList>
    </citation>
    <scope>NUCLEOTIDE SEQUENCE</scope>
    <source>
        <strain evidence="14">USNM1676648</strain>
        <tissue evidence="14">Polyp</tissue>
    </source>
</reference>
<protein>
    <recommendedName>
        <fullName evidence="7">pyridoxal 5'-phosphate synthase</fullName>
        <ecNumber evidence="7">1.4.3.5</ecNumber>
    </recommendedName>
</protein>
<evidence type="ECO:0000256" key="7">
    <source>
        <dbReference type="ARBA" id="ARBA00012801"/>
    </source>
</evidence>
<dbReference type="InterPro" id="IPR019740">
    <property type="entry name" value="Pyridox_Oxase_CS"/>
</dbReference>
<dbReference type="PIRSF" id="PIRSF000190">
    <property type="entry name" value="Pyd_amn-ph_oxd"/>
    <property type="match status" value="1"/>
</dbReference>
<dbReference type="PANTHER" id="PTHR10851:SF0">
    <property type="entry name" value="PYRIDOXINE-5'-PHOSPHATE OXIDASE"/>
    <property type="match status" value="1"/>
</dbReference>
<dbReference type="SUPFAM" id="SSF50475">
    <property type="entry name" value="FMN-binding split barrel"/>
    <property type="match status" value="1"/>
</dbReference>
<evidence type="ECO:0000256" key="1">
    <source>
        <dbReference type="ARBA" id="ARBA00001917"/>
    </source>
</evidence>
<comment type="caution">
    <text evidence="14">The sequence shown here is derived from an EMBL/GenBank/DDBJ whole genome shotgun (WGS) entry which is preliminary data.</text>
</comment>
<sequence length="182" mass="21231">MVLSTCGRDCRPTARVVLLKGYDNTGFMFFTNYNSRKGEQLNENPYACLLFYWHPLHRQVKIEGRVEKMSDEQSEEYFHSRPRPSQLGAIVSHQSSVIASRKVLEMKENKLKEEYADEQKPIPKPDHWGGFKVIPDKVEFWQGQSSRLHDRIMFRKPGPDEVLDENLTKKGADGWVYERLSP</sequence>
<comment type="pathway">
    <text evidence="4">Cofactor metabolism; pyridoxal 5'-phosphate salvage; pyridoxal 5'-phosphate from pyridoxine 5'-phosphate: step 1/1.</text>
</comment>
<dbReference type="EC" id="1.4.3.5" evidence="7"/>
<comment type="similarity">
    <text evidence="5">Belongs to the pyridoxamine 5'-phosphate oxidase family.</text>
</comment>
<evidence type="ECO:0000256" key="2">
    <source>
        <dbReference type="ARBA" id="ARBA00003691"/>
    </source>
</evidence>
<comment type="pathway">
    <text evidence="3">Cofactor metabolism; pyridoxal 5'-phosphate salvage; pyridoxal 5'-phosphate from pyridoxamine 5'-phosphate: step 1/1.</text>
</comment>
<evidence type="ECO:0000313" key="14">
    <source>
        <dbReference type="EMBL" id="KAJ7384173.1"/>
    </source>
</evidence>
<feature type="domain" description="Pyridoxamine 5'-phosphate oxidase N-terminal" evidence="12">
    <location>
        <begin position="1"/>
        <end position="107"/>
    </location>
</feature>
<accession>A0A9W9ZNS8</accession>
<evidence type="ECO:0000313" key="15">
    <source>
        <dbReference type="Proteomes" id="UP001163046"/>
    </source>
</evidence>
<keyword evidence="8" id="KW-0285">Flavoprotein</keyword>
<keyword evidence="11" id="KW-0664">Pyridoxine biosynthesis</keyword>
<dbReference type="EMBL" id="MU825890">
    <property type="protein sequence ID" value="KAJ7384173.1"/>
    <property type="molecule type" value="Genomic_DNA"/>
</dbReference>
<dbReference type="Proteomes" id="UP001163046">
    <property type="component" value="Unassembled WGS sequence"/>
</dbReference>
<dbReference type="FunFam" id="2.30.110.10:FF:000005">
    <property type="entry name" value="NAD(P)H-hydrate epimerase"/>
    <property type="match status" value="1"/>
</dbReference>
<evidence type="ECO:0000256" key="11">
    <source>
        <dbReference type="ARBA" id="ARBA00023096"/>
    </source>
</evidence>
<comment type="function">
    <text evidence="2">Catalyzes the oxidation of either pyridoxine 5'-phosphate (PNP) or pyridoxamine 5'-phosphate (PMP) into pyridoxal 5'-phosphate (PLP).</text>
</comment>
<keyword evidence="10" id="KW-0560">Oxidoreductase</keyword>
<dbReference type="GO" id="GO:0004733">
    <property type="term" value="F:pyridoxamine phosphate oxidase activity"/>
    <property type="evidence" value="ECO:0007669"/>
    <property type="project" value="UniProtKB-EC"/>
</dbReference>
<dbReference type="Gene3D" id="2.30.110.10">
    <property type="entry name" value="Electron Transport, Fmn-binding Protein, Chain A"/>
    <property type="match status" value="1"/>
</dbReference>
<feature type="domain" description="Pyridoxine 5'-phosphate oxidase dimerisation C-terminal" evidence="13">
    <location>
        <begin position="128"/>
        <end position="182"/>
    </location>
</feature>
<dbReference type="OrthoDB" id="303614at2759"/>
<evidence type="ECO:0000256" key="9">
    <source>
        <dbReference type="ARBA" id="ARBA00022643"/>
    </source>
</evidence>
<name>A0A9W9ZNS8_9CNID</name>
<dbReference type="InterPro" id="IPR000659">
    <property type="entry name" value="Pyridox_Oxase"/>
</dbReference>
<evidence type="ECO:0000259" key="12">
    <source>
        <dbReference type="Pfam" id="PF01243"/>
    </source>
</evidence>
<dbReference type="InterPro" id="IPR011576">
    <property type="entry name" value="Pyridox_Oxase_N"/>
</dbReference>
<comment type="subunit">
    <text evidence="6">Homodimer.</text>
</comment>
<evidence type="ECO:0000259" key="13">
    <source>
        <dbReference type="Pfam" id="PF10590"/>
    </source>
</evidence>
<evidence type="ECO:0000256" key="8">
    <source>
        <dbReference type="ARBA" id="ARBA00022630"/>
    </source>
</evidence>
<dbReference type="InterPro" id="IPR019576">
    <property type="entry name" value="Pyridoxamine_oxidase_dimer_C"/>
</dbReference>
<organism evidence="14 15">
    <name type="scientific">Desmophyllum pertusum</name>
    <dbReference type="NCBI Taxonomy" id="174260"/>
    <lineage>
        <taxon>Eukaryota</taxon>
        <taxon>Metazoa</taxon>
        <taxon>Cnidaria</taxon>
        <taxon>Anthozoa</taxon>
        <taxon>Hexacorallia</taxon>
        <taxon>Scleractinia</taxon>
        <taxon>Caryophylliina</taxon>
        <taxon>Caryophylliidae</taxon>
        <taxon>Desmophyllum</taxon>
    </lineage>
</organism>
<keyword evidence="15" id="KW-1185">Reference proteome</keyword>
<dbReference type="AlphaFoldDB" id="A0A9W9ZNS8"/>
<dbReference type="PANTHER" id="PTHR10851">
    <property type="entry name" value="PYRIDOXINE-5-PHOSPHATE OXIDASE"/>
    <property type="match status" value="1"/>
</dbReference>
<gene>
    <name evidence="14" type="ORF">OS493_023502</name>
</gene>
<evidence type="ECO:0000256" key="10">
    <source>
        <dbReference type="ARBA" id="ARBA00023002"/>
    </source>
</evidence>
<dbReference type="Pfam" id="PF01243">
    <property type="entry name" value="PNPOx_N"/>
    <property type="match status" value="1"/>
</dbReference>
<dbReference type="Pfam" id="PF10590">
    <property type="entry name" value="PNP_phzG_C"/>
    <property type="match status" value="1"/>
</dbReference>
<proteinExistence type="inferred from homology"/>
<dbReference type="PROSITE" id="PS01064">
    <property type="entry name" value="PYRIDOX_OXIDASE"/>
    <property type="match status" value="1"/>
</dbReference>